<dbReference type="AlphaFoldDB" id="A0ABD3MZY6"/>
<feature type="chain" id="PRO_5044876100" evidence="1">
    <location>
        <begin position="24"/>
        <end position="361"/>
    </location>
</feature>
<dbReference type="PANTHER" id="PTHR28630">
    <property type="match status" value="1"/>
</dbReference>
<dbReference type="PANTHER" id="PTHR28630:SF3">
    <property type="entry name" value="PEROXIREDOXIN-LIKE 2C"/>
    <property type="match status" value="1"/>
</dbReference>
<proteinExistence type="predicted"/>
<organism evidence="2 3">
    <name type="scientific">Discostella pseudostelligera</name>
    <dbReference type="NCBI Taxonomy" id="259834"/>
    <lineage>
        <taxon>Eukaryota</taxon>
        <taxon>Sar</taxon>
        <taxon>Stramenopiles</taxon>
        <taxon>Ochrophyta</taxon>
        <taxon>Bacillariophyta</taxon>
        <taxon>Coscinodiscophyceae</taxon>
        <taxon>Thalassiosirophycidae</taxon>
        <taxon>Stephanodiscales</taxon>
        <taxon>Stephanodiscaceae</taxon>
        <taxon>Discostella</taxon>
    </lineage>
</organism>
<feature type="signal peptide" evidence="1">
    <location>
        <begin position="1"/>
        <end position="23"/>
    </location>
</feature>
<dbReference type="InterPro" id="IPR032801">
    <property type="entry name" value="PXL2A/B/C"/>
</dbReference>
<evidence type="ECO:0000256" key="1">
    <source>
        <dbReference type="SAM" id="SignalP"/>
    </source>
</evidence>
<dbReference type="Pfam" id="PF13911">
    <property type="entry name" value="AhpC-TSA_2"/>
    <property type="match status" value="1"/>
</dbReference>
<evidence type="ECO:0000313" key="3">
    <source>
        <dbReference type="Proteomes" id="UP001530293"/>
    </source>
</evidence>
<reference evidence="2 3" key="1">
    <citation type="submission" date="2024-10" db="EMBL/GenBank/DDBJ databases">
        <title>Updated reference genomes for cyclostephanoid diatoms.</title>
        <authorList>
            <person name="Roberts W.R."/>
            <person name="Alverson A.J."/>
        </authorList>
    </citation>
    <scope>NUCLEOTIDE SEQUENCE [LARGE SCALE GENOMIC DNA]</scope>
    <source>
        <strain evidence="2 3">AJA232-27</strain>
    </source>
</reference>
<protein>
    <submittedName>
        <fullName evidence="2">Uncharacterized protein</fullName>
    </submittedName>
</protein>
<dbReference type="EMBL" id="JALLBG020000055">
    <property type="protein sequence ID" value="KAL3769408.1"/>
    <property type="molecule type" value="Genomic_DNA"/>
</dbReference>
<evidence type="ECO:0000313" key="2">
    <source>
        <dbReference type="EMBL" id="KAL3769408.1"/>
    </source>
</evidence>
<accession>A0ABD3MZY6</accession>
<comment type="caution">
    <text evidence="2">The sequence shown here is derived from an EMBL/GenBank/DDBJ whole genome shotgun (WGS) entry which is preliminary data.</text>
</comment>
<gene>
    <name evidence="2" type="ORF">ACHAWU_008817</name>
</gene>
<keyword evidence="1" id="KW-0732">Signal</keyword>
<dbReference type="Proteomes" id="UP001530293">
    <property type="component" value="Unassembled WGS sequence"/>
</dbReference>
<name>A0ABD3MZY6_9STRA</name>
<keyword evidence="3" id="KW-1185">Reference proteome</keyword>
<sequence length="361" mass="40551">MPKQLTCVALITLVVTSAYHSNAFSPLALPLPPERQASFRLNHWRWRQQQSRIQASSSSSSSNCECDSGSSSADTILISGAPSDAALNINTREALSKSTVFRLDGSAISVSNLIATEGVSLVEQILQYSLKRKELQENDVRLSLISIGKPEIGMELCKHLNITNGEEWIFADPTNDAYDRLQLNRGWGTMIRPATAFRFRDRIFGELKRKELQENDVRLSLISIGKPEIGMELCKHLNITNGEEWIFADPTNDAYDRLQLNRGWGTMIRPATAFRFRDRIFGGGKQRGSMDQLFEVLSKWKDAIFIPPKIEQSTNHGGTFIFSSSSVIFAHYDEAPGTHADTYEVVDLAIREAVLRRDQIR</sequence>